<dbReference type="PANTHER" id="PTHR33065:SF88">
    <property type="entry name" value="OS11G0104220 PROTEIN"/>
    <property type="match status" value="1"/>
</dbReference>
<organism evidence="3 4">
    <name type="scientific">Carex littledalei</name>
    <dbReference type="NCBI Taxonomy" id="544730"/>
    <lineage>
        <taxon>Eukaryota</taxon>
        <taxon>Viridiplantae</taxon>
        <taxon>Streptophyta</taxon>
        <taxon>Embryophyta</taxon>
        <taxon>Tracheophyta</taxon>
        <taxon>Spermatophyta</taxon>
        <taxon>Magnoliopsida</taxon>
        <taxon>Liliopsida</taxon>
        <taxon>Poales</taxon>
        <taxon>Cyperaceae</taxon>
        <taxon>Cyperoideae</taxon>
        <taxon>Cariceae</taxon>
        <taxon>Carex</taxon>
        <taxon>Carex subgen. Euthyceras</taxon>
    </lineage>
</organism>
<evidence type="ECO:0000256" key="1">
    <source>
        <dbReference type="SAM" id="MobiDB-lite"/>
    </source>
</evidence>
<dbReference type="AlphaFoldDB" id="A0A833QNQ3"/>
<accession>A0A833QNQ3</accession>
<dbReference type="InterPro" id="IPR046533">
    <property type="entry name" value="DUF6598"/>
</dbReference>
<evidence type="ECO:0000313" key="3">
    <source>
        <dbReference type="EMBL" id="KAF3322808.1"/>
    </source>
</evidence>
<gene>
    <name evidence="3" type="ORF">FCM35_KLT12797</name>
</gene>
<comment type="caution">
    <text evidence="3">The sequence shown here is derived from an EMBL/GenBank/DDBJ whole genome shotgun (WGS) entry which is preliminary data.</text>
</comment>
<feature type="compositionally biased region" description="Basic and acidic residues" evidence="1">
    <location>
        <begin position="1"/>
        <end position="11"/>
    </location>
</feature>
<protein>
    <submittedName>
        <fullName evidence="3">Jasmonate-induced protein-like protein</fullName>
    </submittedName>
</protein>
<dbReference type="PANTHER" id="PTHR33065">
    <property type="entry name" value="OS07G0486400 PROTEIN"/>
    <property type="match status" value="1"/>
</dbReference>
<dbReference type="OrthoDB" id="603913at2759"/>
<dbReference type="EMBL" id="SWLB01000024">
    <property type="protein sequence ID" value="KAF3322808.1"/>
    <property type="molecule type" value="Genomic_DNA"/>
</dbReference>
<sequence>MKTETGSHLPEEGGGGGDKEEESGPSAILICDGVTLSFEIQKHPQDYYSDPEGGDIQPSWKPPIPIEGGIWKPIRVETNGEGRERLVYPDPLVEIFDVKVDLCGKAYGKIHGKILFDCTTYGTYIFDHDKESAIMIHKKGSLPFNGPDVAPLGYDPVAIHVDLNIDDEKLCEGLLTWNYLYNPINEWLCGEVEGENGSVQVIYTGMRGAWLGEIDVKLINSTEQTIGFRIHGDIIVYINDMEYVRSFIFSKKSSDGFTIKSLESIPLSKSLFCCRYGSSLVVKVDLWNSDTNEPLARGALLFPPEYYGDSVGKLNSPYGDIQVKVNWVEYIKHSKTREALRPSVPWIDRY</sequence>
<proteinExistence type="predicted"/>
<name>A0A833QNQ3_9POAL</name>
<dbReference type="Pfam" id="PF20241">
    <property type="entry name" value="DUF6598"/>
    <property type="match status" value="1"/>
</dbReference>
<dbReference type="Proteomes" id="UP000623129">
    <property type="component" value="Unassembled WGS sequence"/>
</dbReference>
<evidence type="ECO:0000259" key="2">
    <source>
        <dbReference type="Pfam" id="PF20241"/>
    </source>
</evidence>
<feature type="region of interest" description="Disordered" evidence="1">
    <location>
        <begin position="1"/>
        <end position="24"/>
    </location>
</feature>
<keyword evidence="4" id="KW-1185">Reference proteome</keyword>
<evidence type="ECO:0000313" key="4">
    <source>
        <dbReference type="Proteomes" id="UP000623129"/>
    </source>
</evidence>
<feature type="domain" description="DUF6598" evidence="2">
    <location>
        <begin position="92"/>
        <end position="325"/>
    </location>
</feature>
<reference evidence="3" key="1">
    <citation type="submission" date="2020-01" db="EMBL/GenBank/DDBJ databases">
        <title>Genome sequence of Kobresia littledalei, the first chromosome-level genome in the family Cyperaceae.</title>
        <authorList>
            <person name="Qu G."/>
        </authorList>
    </citation>
    <scope>NUCLEOTIDE SEQUENCE</scope>
    <source>
        <strain evidence="3">C.B.Clarke</strain>
        <tissue evidence="3">Leaf</tissue>
    </source>
</reference>